<comment type="caution">
    <text evidence="1">The sequence shown here is derived from an EMBL/GenBank/DDBJ whole genome shotgun (WGS) entry which is preliminary data.</text>
</comment>
<organism evidence="1 2">
    <name type="scientific">Candidatus Pantoea communis</name>
    <dbReference type="NCBI Taxonomy" id="2608354"/>
    <lineage>
        <taxon>Bacteria</taxon>
        <taxon>Pseudomonadati</taxon>
        <taxon>Pseudomonadota</taxon>
        <taxon>Gammaproteobacteria</taxon>
        <taxon>Enterobacterales</taxon>
        <taxon>Erwiniaceae</taxon>
        <taxon>Pantoea</taxon>
    </lineage>
</organism>
<dbReference type="EMBL" id="VWXC01000015">
    <property type="protein sequence ID" value="NIG20804.1"/>
    <property type="molecule type" value="Genomic_DNA"/>
</dbReference>
<accession>A0ABX0RYI0</accession>
<reference evidence="1 2" key="1">
    <citation type="journal article" date="2019" name="bioRxiv">
        <title>Bacteria contribute to plant secondary compound degradation in a generalist herbivore system.</title>
        <authorList>
            <person name="Francoeur C.B."/>
            <person name="Khadempour L."/>
            <person name="Moreira-Soto R.D."/>
            <person name="Gotting K."/>
            <person name="Book A.J."/>
            <person name="Pinto-Tomas A.A."/>
            <person name="Keefover-Ring K."/>
            <person name="Currie C.R."/>
        </authorList>
    </citation>
    <scope>NUCLEOTIDE SEQUENCE [LARGE SCALE GENOMIC DNA]</scope>
    <source>
        <strain evidence="1">Al-1710</strain>
    </source>
</reference>
<keyword evidence="2" id="KW-1185">Reference proteome</keyword>
<proteinExistence type="predicted"/>
<evidence type="ECO:0000313" key="1">
    <source>
        <dbReference type="EMBL" id="NIG20804.1"/>
    </source>
</evidence>
<dbReference type="RefSeq" id="WP_034823391.1">
    <property type="nucleotide sequence ID" value="NZ_VWXC01000015.1"/>
</dbReference>
<gene>
    <name evidence="1" type="ORF">F3J37_19190</name>
</gene>
<evidence type="ECO:0000313" key="2">
    <source>
        <dbReference type="Proteomes" id="UP001515780"/>
    </source>
</evidence>
<dbReference type="Proteomes" id="UP001515780">
    <property type="component" value="Unassembled WGS sequence"/>
</dbReference>
<protein>
    <submittedName>
        <fullName evidence="1">Uncharacterized protein</fullName>
    </submittedName>
</protein>
<name>A0ABX0RYI0_9GAMM</name>
<sequence>MIDKNMNDLLQLHNSIISQSRNQVNGISNDVNEYFPSLQADSFLAREEMSGLIAEALQSYDGSGNAIT</sequence>